<gene>
    <name evidence="1" type="ORF">ACFQDL_18895</name>
</gene>
<dbReference type="RefSeq" id="WP_379910375.1">
    <property type="nucleotide sequence ID" value="NZ_JBHSWE010000001.1"/>
</dbReference>
<sequence length="43" mass="4678">MCGLTVSQLIADKRGVPVDEVGYYQVRMPIKPLTLGELADTAE</sequence>
<organism evidence="1 2">
    <name type="scientific">Marinobacterium aestuariivivens</name>
    <dbReference type="NCBI Taxonomy" id="1698799"/>
    <lineage>
        <taxon>Bacteria</taxon>
        <taxon>Pseudomonadati</taxon>
        <taxon>Pseudomonadota</taxon>
        <taxon>Gammaproteobacteria</taxon>
        <taxon>Oceanospirillales</taxon>
        <taxon>Oceanospirillaceae</taxon>
        <taxon>Marinobacterium</taxon>
    </lineage>
</organism>
<comment type="caution">
    <text evidence="1">The sequence shown here is derived from an EMBL/GenBank/DDBJ whole genome shotgun (WGS) entry which is preliminary data.</text>
</comment>
<protein>
    <submittedName>
        <fullName evidence="1">Uncharacterized protein</fullName>
    </submittedName>
</protein>
<keyword evidence="2" id="KW-1185">Reference proteome</keyword>
<dbReference type="EMBL" id="JBHSWE010000001">
    <property type="protein sequence ID" value="MFC6671898.1"/>
    <property type="molecule type" value="Genomic_DNA"/>
</dbReference>
<dbReference type="Proteomes" id="UP001596422">
    <property type="component" value="Unassembled WGS sequence"/>
</dbReference>
<evidence type="ECO:0000313" key="1">
    <source>
        <dbReference type="EMBL" id="MFC6671898.1"/>
    </source>
</evidence>
<accession>A0ABW2A3E8</accession>
<reference evidence="2" key="1">
    <citation type="journal article" date="2019" name="Int. J. Syst. Evol. Microbiol.">
        <title>The Global Catalogue of Microorganisms (GCM) 10K type strain sequencing project: providing services to taxonomists for standard genome sequencing and annotation.</title>
        <authorList>
            <consortium name="The Broad Institute Genomics Platform"/>
            <consortium name="The Broad Institute Genome Sequencing Center for Infectious Disease"/>
            <person name="Wu L."/>
            <person name="Ma J."/>
        </authorList>
    </citation>
    <scope>NUCLEOTIDE SEQUENCE [LARGE SCALE GENOMIC DNA]</scope>
    <source>
        <strain evidence="2">NBRC 111756</strain>
    </source>
</reference>
<evidence type="ECO:0000313" key="2">
    <source>
        <dbReference type="Proteomes" id="UP001596422"/>
    </source>
</evidence>
<name>A0ABW2A3E8_9GAMM</name>
<proteinExistence type="predicted"/>